<feature type="domain" description="Nuclear pore complex protein NUP96 C-terminal" evidence="2">
    <location>
        <begin position="418"/>
        <end position="771"/>
    </location>
</feature>
<dbReference type="AlphaFoldDB" id="A0A4Y7TJQ8"/>
<reference evidence="3 4" key="1">
    <citation type="journal article" date="2019" name="Nat. Ecol. Evol.">
        <title>Megaphylogeny resolves global patterns of mushroom evolution.</title>
        <authorList>
            <person name="Varga T."/>
            <person name="Krizsan K."/>
            <person name="Foldi C."/>
            <person name="Dima B."/>
            <person name="Sanchez-Garcia M."/>
            <person name="Sanchez-Ramirez S."/>
            <person name="Szollosi G.J."/>
            <person name="Szarkandi J.G."/>
            <person name="Papp V."/>
            <person name="Albert L."/>
            <person name="Andreopoulos W."/>
            <person name="Angelini C."/>
            <person name="Antonin V."/>
            <person name="Barry K.W."/>
            <person name="Bougher N.L."/>
            <person name="Buchanan P."/>
            <person name="Buyck B."/>
            <person name="Bense V."/>
            <person name="Catcheside P."/>
            <person name="Chovatia M."/>
            <person name="Cooper J."/>
            <person name="Damon W."/>
            <person name="Desjardin D."/>
            <person name="Finy P."/>
            <person name="Geml J."/>
            <person name="Haridas S."/>
            <person name="Hughes K."/>
            <person name="Justo A."/>
            <person name="Karasinski D."/>
            <person name="Kautmanova I."/>
            <person name="Kiss B."/>
            <person name="Kocsube S."/>
            <person name="Kotiranta H."/>
            <person name="LaButti K.M."/>
            <person name="Lechner B.E."/>
            <person name="Liimatainen K."/>
            <person name="Lipzen A."/>
            <person name="Lukacs Z."/>
            <person name="Mihaltcheva S."/>
            <person name="Morgado L.N."/>
            <person name="Niskanen T."/>
            <person name="Noordeloos M.E."/>
            <person name="Ohm R.A."/>
            <person name="Ortiz-Santana B."/>
            <person name="Ovrebo C."/>
            <person name="Racz N."/>
            <person name="Riley R."/>
            <person name="Savchenko A."/>
            <person name="Shiryaev A."/>
            <person name="Soop K."/>
            <person name="Spirin V."/>
            <person name="Szebenyi C."/>
            <person name="Tomsovsky M."/>
            <person name="Tulloss R.E."/>
            <person name="Uehling J."/>
            <person name="Grigoriev I.V."/>
            <person name="Vagvolgyi C."/>
            <person name="Papp T."/>
            <person name="Martin F.M."/>
            <person name="Miettinen O."/>
            <person name="Hibbett D.S."/>
            <person name="Nagy L.G."/>
        </authorList>
    </citation>
    <scope>NUCLEOTIDE SEQUENCE [LARGE SCALE GENOMIC DNA]</scope>
    <source>
        <strain evidence="3 4">FP101781</strain>
    </source>
</reference>
<dbReference type="EMBL" id="QPFP01000010">
    <property type="protein sequence ID" value="TEB34188.1"/>
    <property type="molecule type" value="Genomic_DNA"/>
</dbReference>
<proteinExistence type="predicted"/>
<gene>
    <name evidence="3" type="ORF">FA13DRAFT_1729669</name>
</gene>
<dbReference type="Pfam" id="PF12110">
    <property type="entry name" value="Nup96"/>
    <property type="match status" value="1"/>
</dbReference>
<sequence length="965" mass="105598">MARFRAFESDSSSDDEPETQNMRAEKQSTSRQHEEQDEESDDQPRQDEEGESDSDGSSSAMLEDELINGWRENSSRPRKALTQDENGDFQVTGDDYSDEEYVHGASDSSSTPSSPAAEPRPTSNIIPWARHVGVDAQKMHVMQTSLFRMPEEAAALKALNNQPPKGKTVAGLKVHRKHSRDSETGDGLRGDSRERASFAHDIEPALIRPSRKYARVDVASSISKDKEGAYVDAGLAFGRSFRVGWGPGGKLAHSGAICGLSASSPSSSNSSTITLTQTPFPAVQPHLSTVHDPDSEDPSPNAISEKLLEHHLSHTPITKSSTGIPVATPPFPQHPSKLCLLPALFRLGSALFDPIDLNLASGRRLGSSSITAATLITPDVRNRALSQWLEHVVKPTVEGDIRAKAAGPLSGNYTAADTVFTQLTGHQVEHACTVAMDAGYLKLATLVCQAGGERNLKIWADEKLAPPSNGGSSIGPGPNGLISRGVWKVYRLLTEMTSWVEEVCAGLDWKRVFGLCLWYGLGVDAAVADVVKLYDGLIKRYTTSTSSTLVARPIPRWQIDKQQGRSSSSSFQQSNGIFTGAQRAAASTLLSSPSNGNQKQYEDPLFSLIRLHSDPALSLSQVLSPLSFGPDERWGGVGMCWHLHIILSRSMRIRDFIDRAPVSSARRINGGAQESNIDDDELESVPSQVELGPSHTANLLTSGYAFELEGWGMIQEAAFVLLHLEDTEGRKKALKDLLARSAPKMDDWMVRGLVGSLKIPMTWVQEAKAMHALDQGDILGAYELYLSAQLWNAAHDLAVLELAPDAILRRDIELLRELFEPFDLDGRRDQVNGWFVRGKTFVDYVHILTRLPEVQEQLREERENHVAIQPPSGEASASEELDDLTRRIPKVIALLPDVLHRPRAVDDRHAAAIEEMTQALMGAMGKAKPNMLLKQPLLGFMEPSTKLSLIRGKSYAGFLQRLTVA</sequence>
<dbReference type="Proteomes" id="UP000298030">
    <property type="component" value="Unassembled WGS sequence"/>
</dbReference>
<protein>
    <recommendedName>
        <fullName evidence="2">Nuclear pore complex protein NUP96 C-terminal domain-containing protein</fullName>
    </recommendedName>
</protein>
<accession>A0A4Y7TJQ8</accession>
<feature type="compositionally biased region" description="Low complexity" evidence="1">
    <location>
        <begin position="105"/>
        <end position="123"/>
    </location>
</feature>
<name>A0A4Y7TJQ8_COPMI</name>
<evidence type="ECO:0000313" key="4">
    <source>
        <dbReference type="Proteomes" id="UP000298030"/>
    </source>
</evidence>
<feature type="region of interest" description="Disordered" evidence="1">
    <location>
        <begin position="1"/>
        <end position="124"/>
    </location>
</feature>
<feature type="compositionally biased region" description="Basic and acidic residues" evidence="1">
    <location>
        <begin position="23"/>
        <end position="34"/>
    </location>
</feature>
<dbReference type="OrthoDB" id="3797628at2759"/>
<feature type="compositionally biased region" description="Basic and acidic residues" evidence="1">
    <location>
        <begin position="180"/>
        <end position="192"/>
    </location>
</feature>
<dbReference type="InterPro" id="IPR021967">
    <property type="entry name" value="Nup98_C"/>
</dbReference>
<evidence type="ECO:0000259" key="2">
    <source>
        <dbReference type="Pfam" id="PF12110"/>
    </source>
</evidence>
<comment type="caution">
    <text evidence="3">The sequence shown here is derived from an EMBL/GenBank/DDBJ whole genome shotgun (WGS) entry which is preliminary data.</text>
</comment>
<evidence type="ECO:0000256" key="1">
    <source>
        <dbReference type="SAM" id="MobiDB-lite"/>
    </source>
</evidence>
<dbReference type="STRING" id="71717.A0A4Y7TJQ8"/>
<feature type="region of interest" description="Disordered" evidence="1">
    <location>
        <begin position="161"/>
        <end position="192"/>
    </location>
</feature>
<evidence type="ECO:0000313" key="3">
    <source>
        <dbReference type="EMBL" id="TEB34188.1"/>
    </source>
</evidence>
<dbReference type="Gene3D" id="1.25.40.690">
    <property type="match status" value="1"/>
</dbReference>
<keyword evidence="4" id="KW-1185">Reference proteome</keyword>
<organism evidence="3 4">
    <name type="scientific">Coprinellus micaceus</name>
    <name type="common">Glistening ink-cap mushroom</name>
    <name type="synonym">Coprinus micaceus</name>
    <dbReference type="NCBI Taxonomy" id="71717"/>
    <lineage>
        <taxon>Eukaryota</taxon>
        <taxon>Fungi</taxon>
        <taxon>Dikarya</taxon>
        <taxon>Basidiomycota</taxon>
        <taxon>Agaricomycotina</taxon>
        <taxon>Agaricomycetes</taxon>
        <taxon>Agaricomycetidae</taxon>
        <taxon>Agaricales</taxon>
        <taxon>Agaricineae</taxon>
        <taxon>Psathyrellaceae</taxon>
        <taxon>Coprinellus</taxon>
    </lineage>
</organism>